<evidence type="ECO:0000313" key="4">
    <source>
        <dbReference type="Proteomes" id="UP000001107"/>
    </source>
</evidence>
<dbReference type="PANTHER" id="PTHR45947">
    <property type="entry name" value="SULFOQUINOVOSYL TRANSFERASE SQD2"/>
    <property type="match status" value="1"/>
</dbReference>
<dbReference type="eggNOG" id="arCOG01403">
    <property type="taxonomic scope" value="Archaea"/>
</dbReference>
<dbReference type="CAZy" id="GT4">
    <property type="family name" value="Glycosyltransferase Family 4"/>
</dbReference>
<evidence type="ECO:0000259" key="2">
    <source>
        <dbReference type="Pfam" id="PF13439"/>
    </source>
</evidence>
<evidence type="ECO:0000313" key="3">
    <source>
        <dbReference type="EMBL" id="ABR55002.1"/>
    </source>
</evidence>
<sequence>MKILIPSIYHPFLGGITVHVENLIKNLSKLDEFEFHILNYSSNSKKYSFDNVFVHDVPYFKYLRGPSYILNGYKVGGEIITNEKIDLIHSHYAAPQGFLGSLLGKKFNISTVLTLHGSDVLSQSKSAFGKYFFNYAVSNSKKIICVSESLKNQLKSKNDLNSPYLKSEVIYNGFDENLFNPSNIDEDYGLFVGSLVKQKGLFYFLEAIKDVDFNFKIVGSGPLKYNILKYIKSKNIDNVEVLGHKSQIDVSNYVKNCSFLVLPSLSEGLGMTLIEAMASKKAVIGTSVGGIPELITHSNGYLVPPKDVNSLKTKIKILVENKPLRKSFGESGLEFSKKFSWDVSSKKTFEVYKNLLEK</sequence>
<evidence type="ECO:0000259" key="1">
    <source>
        <dbReference type="Pfam" id="PF00534"/>
    </source>
</evidence>
<dbReference type="Pfam" id="PF13439">
    <property type="entry name" value="Glyco_transf_4"/>
    <property type="match status" value="1"/>
</dbReference>
<dbReference type="Proteomes" id="UP000001107">
    <property type="component" value="Chromosome"/>
</dbReference>
<dbReference type="PANTHER" id="PTHR45947:SF15">
    <property type="entry name" value="TEICHURONIC ACID BIOSYNTHESIS GLYCOSYLTRANSFERASE TUAC-RELATED"/>
    <property type="match status" value="1"/>
</dbReference>
<dbReference type="GO" id="GO:0016757">
    <property type="term" value="F:glycosyltransferase activity"/>
    <property type="evidence" value="ECO:0007669"/>
    <property type="project" value="InterPro"/>
</dbReference>
<accession>A6UR80</accession>
<gene>
    <name evidence="3" type="ordered locus">Mevan_1102</name>
</gene>
<protein>
    <submittedName>
        <fullName evidence="3">Glycosyl transferase group 1</fullName>
    </submittedName>
</protein>
<reference evidence="3" key="1">
    <citation type="submission" date="2007-06" db="EMBL/GenBank/DDBJ databases">
        <title>Complete sequence of Methanococcus vannielii SB.</title>
        <authorList>
            <consortium name="US DOE Joint Genome Institute"/>
            <person name="Copeland A."/>
            <person name="Lucas S."/>
            <person name="Lapidus A."/>
            <person name="Barry K."/>
            <person name="Glavina del Rio T."/>
            <person name="Dalin E."/>
            <person name="Tice H."/>
            <person name="Pitluck S."/>
            <person name="Chain P."/>
            <person name="Malfatti S."/>
            <person name="Shin M."/>
            <person name="Vergez L."/>
            <person name="Schmutz J."/>
            <person name="Larimer F."/>
            <person name="Land M."/>
            <person name="Hauser L."/>
            <person name="Kyrpides N."/>
            <person name="Anderson I."/>
            <person name="Sieprawska-Lupa M."/>
            <person name="Whitman W.B."/>
            <person name="Richardson P."/>
        </authorList>
    </citation>
    <scope>NUCLEOTIDE SEQUENCE [LARGE SCALE GENOMIC DNA]</scope>
    <source>
        <strain evidence="3">SB</strain>
    </source>
</reference>
<dbReference type="Pfam" id="PF00534">
    <property type="entry name" value="Glycos_transf_1"/>
    <property type="match status" value="1"/>
</dbReference>
<dbReference type="AlphaFoldDB" id="A6UR80"/>
<dbReference type="GeneID" id="5324481"/>
<organism evidence="3 4">
    <name type="scientific">Methanococcus vannielii (strain ATCC 35089 / DSM 1224 / JCM 13029 / OCM 148 / SB)</name>
    <dbReference type="NCBI Taxonomy" id="406327"/>
    <lineage>
        <taxon>Archaea</taxon>
        <taxon>Methanobacteriati</taxon>
        <taxon>Methanobacteriota</taxon>
        <taxon>Methanomada group</taxon>
        <taxon>Methanococci</taxon>
        <taxon>Methanococcales</taxon>
        <taxon>Methanococcaceae</taxon>
        <taxon>Methanococcus</taxon>
    </lineage>
</organism>
<dbReference type="KEGG" id="mvn:Mevan_1102"/>
<dbReference type="InterPro" id="IPR001296">
    <property type="entry name" value="Glyco_trans_1"/>
</dbReference>
<name>A6UR80_METVS</name>
<proteinExistence type="predicted"/>
<dbReference type="RefSeq" id="WP_012065917.1">
    <property type="nucleotide sequence ID" value="NC_009634.1"/>
</dbReference>
<dbReference type="EMBL" id="CP000742">
    <property type="protein sequence ID" value="ABR55002.1"/>
    <property type="molecule type" value="Genomic_DNA"/>
</dbReference>
<keyword evidence="4" id="KW-1185">Reference proteome</keyword>
<dbReference type="InterPro" id="IPR050194">
    <property type="entry name" value="Glycosyltransferase_grp1"/>
</dbReference>
<dbReference type="SUPFAM" id="SSF53756">
    <property type="entry name" value="UDP-Glycosyltransferase/glycogen phosphorylase"/>
    <property type="match status" value="1"/>
</dbReference>
<keyword evidence="3" id="KW-0808">Transferase</keyword>
<dbReference type="CDD" id="cd03801">
    <property type="entry name" value="GT4_PimA-like"/>
    <property type="match status" value="1"/>
</dbReference>
<feature type="domain" description="Glycosyl transferase family 1" evidence="1">
    <location>
        <begin position="183"/>
        <end position="332"/>
    </location>
</feature>
<dbReference type="STRING" id="406327.Mevan_1102"/>
<feature type="domain" description="Glycosyltransferase subfamily 4-like N-terminal" evidence="2">
    <location>
        <begin position="14"/>
        <end position="176"/>
    </location>
</feature>
<dbReference type="Gene3D" id="3.40.50.2000">
    <property type="entry name" value="Glycogen Phosphorylase B"/>
    <property type="match status" value="2"/>
</dbReference>
<dbReference type="InterPro" id="IPR028098">
    <property type="entry name" value="Glyco_trans_4-like_N"/>
</dbReference>
<dbReference type="OrthoDB" id="132546at2157"/>
<dbReference type="HOGENOM" id="CLU_009583_2_5_2"/>